<evidence type="ECO:0000259" key="2">
    <source>
        <dbReference type="Pfam" id="PF04892"/>
    </source>
</evidence>
<keyword evidence="1" id="KW-1133">Transmembrane helix</keyword>
<feature type="transmembrane region" description="Helical" evidence="1">
    <location>
        <begin position="7"/>
        <end position="26"/>
    </location>
</feature>
<sequence length="130" mass="14139">MHRGKLPGIAFVSWMVFITVMSLVSFDDDTSLGLNIPYFDKIVHLAFYLIAGILASLYLQSDKTGEGGRKARRIKFLLGLIGYGIIIEVLQGSLTTYRSAEILDVLANSAGALLGIGSMWVLNTKRAGTN</sequence>
<feature type="transmembrane region" description="Helical" evidence="1">
    <location>
        <begin position="102"/>
        <end position="122"/>
    </location>
</feature>
<dbReference type="PANTHER" id="PTHR28008:SF1">
    <property type="entry name" value="DOMAIN PROTEIN, PUTATIVE (AFU_ORTHOLOGUE AFUA_3G10980)-RELATED"/>
    <property type="match status" value="1"/>
</dbReference>
<dbReference type="NCBIfam" id="NF037970">
    <property type="entry name" value="vanZ_1"/>
    <property type="match status" value="1"/>
</dbReference>
<proteinExistence type="predicted"/>
<name>A0A6P0U8B6_9FLAO</name>
<dbReference type="Proteomes" id="UP000468443">
    <property type="component" value="Unassembled WGS sequence"/>
</dbReference>
<keyword evidence="1" id="KW-0472">Membrane</keyword>
<dbReference type="EMBL" id="JAABOP010000001">
    <property type="protein sequence ID" value="NER09501.1"/>
    <property type="molecule type" value="Genomic_DNA"/>
</dbReference>
<organism evidence="3 4">
    <name type="scientific">Muriicola jejuensis</name>
    <dbReference type="NCBI Taxonomy" id="504488"/>
    <lineage>
        <taxon>Bacteria</taxon>
        <taxon>Pseudomonadati</taxon>
        <taxon>Bacteroidota</taxon>
        <taxon>Flavobacteriia</taxon>
        <taxon>Flavobacteriales</taxon>
        <taxon>Flavobacteriaceae</taxon>
        <taxon>Muriicola</taxon>
    </lineage>
</organism>
<dbReference type="InterPro" id="IPR006976">
    <property type="entry name" value="VanZ-like"/>
</dbReference>
<feature type="transmembrane region" description="Helical" evidence="1">
    <location>
        <begin position="71"/>
        <end position="90"/>
    </location>
</feature>
<comment type="caution">
    <text evidence="3">The sequence shown here is derived from an EMBL/GenBank/DDBJ whole genome shotgun (WGS) entry which is preliminary data.</text>
</comment>
<protein>
    <recommendedName>
        <fullName evidence="2">VanZ-like domain-containing protein</fullName>
    </recommendedName>
</protein>
<dbReference type="Pfam" id="PF04892">
    <property type="entry name" value="VanZ"/>
    <property type="match status" value="1"/>
</dbReference>
<reference evidence="3 4" key="1">
    <citation type="submission" date="2020-01" db="EMBL/GenBank/DDBJ databases">
        <title>Muriicola jejuensis KCTC 22299.</title>
        <authorList>
            <person name="Wang G."/>
        </authorList>
    </citation>
    <scope>NUCLEOTIDE SEQUENCE [LARGE SCALE GENOMIC DNA]</scope>
    <source>
        <strain evidence="3 4">KCTC 22299</strain>
    </source>
</reference>
<accession>A0A6P0U8B6</accession>
<evidence type="ECO:0000256" key="1">
    <source>
        <dbReference type="SAM" id="Phobius"/>
    </source>
</evidence>
<dbReference type="RefSeq" id="WP_163691555.1">
    <property type="nucleotide sequence ID" value="NZ_FXTW01000001.1"/>
</dbReference>
<keyword evidence="1" id="KW-0812">Transmembrane</keyword>
<evidence type="ECO:0000313" key="3">
    <source>
        <dbReference type="EMBL" id="NER09501.1"/>
    </source>
</evidence>
<feature type="transmembrane region" description="Helical" evidence="1">
    <location>
        <begin position="38"/>
        <end position="59"/>
    </location>
</feature>
<feature type="domain" description="VanZ-like" evidence="2">
    <location>
        <begin position="36"/>
        <end position="122"/>
    </location>
</feature>
<keyword evidence="4" id="KW-1185">Reference proteome</keyword>
<evidence type="ECO:0000313" key="4">
    <source>
        <dbReference type="Proteomes" id="UP000468443"/>
    </source>
</evidence>
<dbReference type="PANTHER" id="PTHR28008">
    <property type="entry name" value="DOMAIN PROTEIN, PUTATIVE (AFU_ORTHOLOGUE AFUA_3G10980)-RELATED"/>
    <property type="match status" value="1"/>
</dbReference>
<gene>
    <name evidence="3" type="ORF">GWK09_03145</name>
</gene>
<dbReference type="AlphaFoldDB" id="A0A6P0U8B6"/>